<dbReference type="RefSeq" id="WP_025727569.1">
    <property type="nucleotide sequence ID" value="NZ_JAAIWK010000002.1"/>
</dbReference>
<dbReference type="NCBIfam" id="TIGR03943">
    <property type="entry name" value="TIGR03943 family putative permease subunit"/>
    <property type="match status" value="1"/>
</dbReference>
<sequence>MLRFIILFGFTYFFMKLHATGDISKYINMKYSYLSFTMIFIMAFLTFYQLIKWVRAGNKDHHHDHIHEQLHGHSHDHDENTWYKKLLTYGLLIIPVATGIFLPVATLNSTIVKAKGFHFSEIDNDTDQYANHQVLRPNSSLYYDTDQYAEMENKDLKQYRGMSHITLDDNHYFHGLETIYNYPGNFIGKKVTIKGFVYRTDDLKANQVFVLRFGIIHCIADAGVYGMLINFPNDMKKELKENDWIQVEGTLATTYYQPFQENIPYLKVTKYESVPEPKDPYVYRQYN</sequence>
<feature type="domain" description="DUF1980" evidence="3">
    <location>
        <begin position="142"/>
        <end position="284"/>
    </location>
</feature>
<protein>
    <submittedName>
        <fullName evidence="4">TIGR03943 family protein</fullName>
    </submittedName>
</protein>
<evidence type="ECO:0000259" key="2">
    <source>
        <dbReference type="Pfam" id="PF09323"/>
    </source>
</evidence>
<feature type="transmembrane region" description="Helical" evidence="1">
    <location>
        <begin position="86"/>
        <end position="105"/>
    </location>
</feature>
<evidence type="ECO:0000259" key="3">
    <source>
        <dbReference type="Pfam" id="PF21537"/>
    </source>
</evidence>
<keyword evidence="5" id="KW-1185">Reference proteome</keyword>
<dbReference type="InterPro" id="IPR012340">
    <property type="entry name" value="NA-bd_OB-fold"/>
</dbReference>
<keyword evidence="1" id="KW-0472">Membrane</keyword>
<dbReference type="InterPro" id="IPR048447">
    <property type="entry name" value="DUF1980_C"/>
</dbReference>
<name>A0A6M0P4S6_9BACI</name>
<dbReference type="Pfam" id="PF09323">
    <property type="entry name" value="DUF1980"/>
    <property type="match status" value="1"/>
</dbReference>
<keyword evidence="1" id="KW-1133">Transmembrane helix</keyword>
<comment type="caution">
    <text evidence="4">The sequence shown here is derived from an EMBL/GenBank/DDBJ whole genome shotgun (WGS) entry which is preliminary data.</text>
</comment>
<dbReference type="InterPro" id="IPR015402">
    <property type="entry name" value="DUF1980"/>
</dbReference>
<proteinExistence type="predicted"/>
<accession>A0A6M0P4S6</accession>
<evidence type="ECO:0000313" key="5">
    <source>
        <dbReference type="Proteomes" id="UP000476934"/>
    </source>
</evidence>
<dbReference type="SUPFAM" id="SSF50249">
    <property type="entry name" value="Nucleic acid-binding proteins"/>
    <property type="match status" value="1"/>
</dbReference>
<reference evidence="4 5" key="2">
    <citation type="submission" date="2020-03" db="EMBL/GenBank/DDBJ databases">
        <title>Bacillus aquiflavi sp. nov., isolated from yellow water of strong flavor Chinese baijiu in Yibin region of China.</title>
        <authorList>
            <person name="Xie J."/>
        </authorList>
    </citation>
    <scope>NUCLEOTIDE SEQUENCE [LARGE SCALE GENOMIC DNA]</scope>
    <source>
        <strain evidence="4 5">Gsoil 114</strain>
    </source>
</reference>
<dbReference type="InterPro" id="IPR052955">
    <property type="entry name" value="UPF0703_membrane_permease"/>
</dbReference>
<evidence type="ECO:0000313" key="4">
    <source>
        <dbReference type="EMBL" id="NEY18900.1"/>
    </source>
</evidence>
<dbReference type="InterPro" id="IPR048493">
    <property type="entry name" value="DUF1980_N"/>
</dbReference>
<keyword evidence="1" id="KW-0812">Transmembrane</keyword>
<reference evidence="4 5" key="1">
    <citation type="submission" date="2020-02" db="EMBL/GenBank/DDBJ databases">
        <authorList>
            <person name="Feng H."/>
        </authorList>
    </citation>
    <scope>NUCLEOTIDE SEQUENCE [LARGE SCALE GENOMIC DNA]</scope>
    <source>
        <strain evidence="4 5">Gsoil 114</strain>
    </source>
</reference>
<feature type="domain" description="DUF1980" evidence="2">
    <location>
        <begin position="2"/>
        <end position="118"/>
    </location>
</feature>
<dbReference type="Pfam" id="PF21537">
    <property type="entry name" value="DUF1980_C"/>
    <property type="match status" value="1"/>
</dbReference>
<dbReference type="Proteomes" id="UP000476934">
    <property type="component" value="Unassembled WGS sequence"/>
</dbReference>
<gene>
    <name evidence="4" type="ORF">G4D61_02810</name>
</gene>
<dbReference type="AlphaFoldDB" id="A0A6M0P4S6"/>
<organism evidence="4 5">
    <name type="scientific">Heyndrickxia ginsengihumi</name>
    <dbReference type="NCBI Taxonomy" id="363870"/>
    <lineage>
        <taxon>Bacteria</taxon>
        <taxon>Bacillati</taxon>
        <taxon>Bacillota</taxon>
        <taxon>Bacilli</taxon>
        <taxon>Bacillales</taxon>
        <taxon>Bacillaceae</taxon>
        <taxon>Heyndrickxia</taxon>
    </lineage>
</organism>
<dbReference type="PANTHER" id="PTHR40047:SF1">
    <property type="entry name" value="UPF0703 PROTEIN YCGQ"/>
    <property type="match status" value="1"/>
</dbReference>
<dbReference type="PANTHER" id="PTHR40047">
    <property type="entry name" value="UPF0703 PROTEIN YCGQ"/>
    <property type="match status" value="1"/>
</dbReference>
<feature type="transmembrane region" description="Helical" evidence="1">
    <location>
        <begin position="31"/>
        <end position="51"/>
    </location>
</feature>
<dbReference type="EMBL" id="JAAIWK010000002">
    <property type="protein sequence ID" value="NEY18900.1"/>
    <property type="molecule type" value="Genomic_DNA"/>
</dbReference>
<evidence type="ECO:0000256" key="1">
    <source>
        <dbReference type="SAM" id="Phobius"/>
    </source>
</evidence>